<evidence type="ECO:0000313" key="2">
    <source>
        <dbReference type="EMBL" id="CAA9496264.1"/>
    </source>
</evidence>
<reference evidence="2" key="1">
    <citation type="submission" date="2020-02" db="EMBL/GenBank/DDBJ databases">
        <authorList>
            <person name="Meier V. D."/>
        </authorList>
    </citation>
    <scope>NUCLEOTIDE SEQUENCE</scope>
    <source>
        <strain evidence="2">AVDCRST_MAG69</strain>
    </source>
</reference>
<sequence>MLQQSSGRHRSATPRPATSDHMTHVRTHHTTPSRSRGTGVAGPAGRRWRNPALARAAMVDFAV</sequence>
<gene>
    <name evidence="2" type="ORF">AVDCRST_MAG69-1629</name>
</gene>
<organism evidence="2">
    <name type="scientific">uncultured Solirubrobacteraceae bacterium</name>
    <dbReference type="NCBI Taxonomy" id="1162706"/>
    <lineage>
        <taxon>Bacteria</taxon>
        <taxon>Bacillati</taxon>
        <taxon>Actinomycetota</taxon>
        <taxon>Thermoleophilia</taxon>
        <taxon>Solirubrobacterales</taxon>
        <taxon>Solirubrobacteraceae</taxon>
        <taxon>environmental samples</taxon>
    </lineage>
</organism>
<proteinExistence type="predicted"/>
<feature type="region of interest" description="Disordered" evidence="1">
    <location>
        <begin position="1"/>
        <end position="50"/>
    </location>
</feature>
<name>A0A6J4SKN8_9ACTN</name>
<evidence type="ECO:0000256" key="1">
    <source>
        <dbReference type="SAM" id="MobiDB-lite"/>
    </source>
</evidence>
<protein>
    <submittedName>
        <fullName evidence="2">Uncharacterized protein</fullName>
    </submittedName>
</protein>
<dbReference type="AlphaFoldDB" id="A0A6J4SKN8"/>
<accession>A0A6J4SKN8</accession>
<dbReference type="EMBL" id="CADCVP010000172">
    <property type="protein sequence ID" value="CAA9496264.1"/>
    <property type="molecule type" value="Genomic_DNA"/>
</dbReference>